<evidence type="ECO:0000313" key="13">
    <source>
        <dbReference type="Proteomes" id="UP001175353"/>
    </source>
</evidence>
<feature type="compositionally biased region" description="Low complexity" evidence="9">
    <location>
        <begin position="18"/>
        <end position="29"/>
    </location>
</feature>
<dbReference type="GO" id="GO:0030322">
    <property type="term" value="P:stabilization of membrane potential"/>
    <property type="evidence" value="ECO:0007669"/>
    <property type="project" value="TreeGrafter"/>
</dbReference>
<dbReference type="PRINTS" id="PR01333">
    <property type="entry name" value="2POREKCHANEL"/>
</dbReference>
<keyword evidence="6 10" id="KW-0472">Membrane</keyword>
<proteinExistence type="inferred from homology"/>
<dbReference type="EMBL" id="JAUJLE010000008">
    <property type="protein sequence ID" value="KAK1011788.1"/>
    <property type="molecule type" value="Genomic_DNA"/>
</dbReference>
<name>A0AAN6R0X7_9PEZI</name>
<keyword evidence="4 10" id="KW-1133">Transmembrane helix</keyword>
<evidence type="ECO:0000256" key="5">
    <source>
        <dbReference type="ARBA" id="ARBA00023065"/>
    </source>
</evidence>
<evidence type="ECO:0000313" key="12">
    <source>
        <dbReference type="EMBL" id="KAK1011788.1"/>
    </source>
</evidence>
<evidence type="ECO:0000256" key="3">
    <source>
        <dbReference type="ARBA" id="ARBA00022692"/>
    </source>
</evidence>
<dbReference type="GO" id="GO:0022841">
    <property type="term" value="F:potassium ion leak channel activity"/>
    <property type="evidence" value="ECO:0007669"/>
    <property type="project" value="TreeGrafter"/>
</dbReference>
<feature type="transmembrane region" description="Helical" evidence="10">
    <location>
        <begin position="620"/>
        <end position="637"/>
    </location>
</feature>
<comment type="subcellular location">
    <subcellularLocation>
        <location evidence="1">Membrane</location>
        <topology evidence="1">Multi-pass membrane protein</topology>
    </subcellularLocation>
</comment>
<evidence type="ECO:0000256" key="10">
    <source>
        <dbReference type="SAM" id="Phobius"/>
    </source>
</evidence>
<feature type="transmembrane region" description="Helical" evidence="10">
    <location>
        <begin position="170"/>
        <end position="188"/>
    </location>
</feature>
<dbReference type="InterPro" id="IPR013099">
    <property type="entry name" value="K_chnl_dom"/>
</dbReference>
<organism evidence="12 13">
    <name type="scientific">Friedmanniomyces endolithicus</name>
    <dbReference type="NCBI Taxonomy" id="329885"/>
    <lineage>
        <taxon>Eukaryota</taxon>
        <taxon>Fungi</taxon>
        <taxon>Dikarya</taxon>
        <taxon>Ascomycota</taxon>
        <taxon>Pezizomycotina</taxon>
        <taxon>Dothideomycetes</taxon>
        <taxon>Dothideomycetidae</taxon>
        <taxon>Mycosphaerellales</taxon>
        <taxon>Teratosphaeriaceae</taxon>
        <taxon>Friedmanniomyces</taxon>
    </lineage>
</organism>
<sequence length="884" mass="100033">MSNDTETPPPALERMNEPSSSADSPAASDGKPARNSYQYYERRASWQGRRPSGRVSQRRSSIVPYDPSHGPRRWWRIVLREWEDGEEESWWFASTAIPLLAATIGPLANVLSIAALVTYWRMCNISGATPDDAAQCLGDTSNLVAPLAGQTYQDPHWCIALNAVSLAMGWFWIELIGILDIALTILYFHCFVAGCKTSHGSIYLTSTFLRLLITSRLKLLHPLNQYRGVYYDASCSFQVRGSLLGFVGNFFLLCNFTNRIRYIIALPVTIVMWYIATAILIALTISMELYVPPIRPQQSYTQGYVYAIIAACMYMIAAMLLMVNMLGFFLGHYPQHFALTESQRTLILQTMLFFIWLAGGAAVFSKVESSYGRGVQDWSYVNSLYFCDVTILTVGFGDLYPTSDAGRGLVFPFSVGGIIMLGLMVSSISKFAGELGSEKIIRGHVERSRTRTFGRTVTSSLELEHRQTLQDGERPIISAPFPMELQEDRQKTIKIADDPDQLKKNRRTGTGLQSLRRVMTMTSQVRIRKTKLILLREEKDHFDAMRHIQHDTTRFKHWYALLMSMIAFGVLWCAGAMVFWLCERDVQGMTYFQALYFCYVSLLTIGYGDLAPQSNAGRPFFVLWSLIAVPTMTILVSDLGETVINKFKHGTNGLADFTILPKEGVWHGVVDRIPAIAAMLRWLQRKTQEHEAKKRLEEGFPAGPDPEEPAAMTLDELATDEPTRDELARRLPIAIRKTADDMKDDARKRYSYEEWVEFTKLIRFSAKKEEDKETDDEEDEGLVDWDWIGEDSPMMSKDSEAKFVLDRLCESLNRYLKQVIASNSIPLERARQIPPARGLDDIEEVLARVPTAEDDEFMIDDVGPRNETAVAHIQGLGAKHSLRI</sequence>
<feature type="transmembrane region" description="Helical" evidence="10">
    <location>
        <begin position="305"/>
        <end position="333"/>
    </location>
</feature>
<feature type="transmembrane region" description="Helical" evidence="10">
    <location>
        <begin position="558"/>
        <end position="579"/>
    </location>
</feature>
<protein>
    <submittedName>
        <fullName evidence="12">Potassium channel</fullName>
    </submittedName>
</protein>
<feature type="transmembrane region" description="Helical" evidence="10">
    <location>
        <begin position="591"/>
        <end position="608"/>
    </location>
</feature>
<feature type="transmembrane region" description="Helical" evidence="10">
    <location>
        <begin position="237"/>
        <end position="256"/>
    </location>
</feature>
<evidence type="ECO:0000256" key="4">
    <source>
        <dbReference type="ARBA" id="ARBA00022989"/>
    </source>
</evidence>
<evidence type="ECO:0000256" key="1">
    <source>
        <dbReference type="ARBA" id="ARBA00004141"/>
    </source>
</evidence>
<feature type="region of interest" description="Disordered" evidence="9">
    <location>
        <begin position="1"/>
        <end position="62"/>
    </location>
</feature>
<evidence type="ECO:0000256" key="7">
    <source>
        <dbReference type="ARBA" id="ARBA00023303"/>
    </source>
</evidence>
<dbReference type="PANTHER" id="PTHR11003:SF342">
    <property type="entry name" value="OUTWARD-RECTIFIER POTASSIUM CHANNEL TOK1"/>
    <property type="match status" value="1"/>
</dbReference>
<keyword evidence="13" id="KW-1185">Reference proteome</keyword>
<reference evidence="12" key="1">
    <citation type="submission" date="2023-06" db="EMBL/GenBank/DDBJ databases">
        <title>Black Yeasts Isolated from many extreme environments.</title>
        <authorList>
            <person name="Coleine C."/>
            <person name="Stajich J.E."/>
            <person name="Selbmann L."/>
        </authorList>
    </citation>
    <scope>NUCLEOTIDE SEQUENCE</scope>
    <source>
        <strain evidence="12">CCFEE 5200</strain>
    </source>
</reference>
<gene>
    <name evidence="12" type="primary">TOK1_1</name>
    <name evidence="12" type="ORF">LTR91_001890</name>
</gene>
<dbReference type="Proteomes" id="UP001175353">
    <property type="component" value="Unassembled WGS sequence"/>
</dbReference>
<dbReference type="AlphaFoldDB" id="A0AAN6R0X7"/>
<keyword evidence="2 8" id="KW-0813">Transport</keyword>
<feature type="transmembrane region" description="Helical" evidence="10">
    <location>
        <begin position="345"/>
        <end position="364"/>
    </location>
</feature>
<comment type="similarity">
    <text evidence="8">Belongs to the two pore domain potassium channel (TC 1.A.1.8) family.</text>
</comment>
<dbReference type="FunFam" id="1.10.287.70:FF:000182">
    <property type="entry name" value="Outward-rectifier potassium channel TOK1"/>
    <property type="match status" value="1"/>
</dbReference>
<evidence type="ECO:0000256" key="6">
    <source>
        <dbReference type="ARBA" id="ARBA00023136"/>
    </source>
</evidence>
<dbReference type="SUPFAM" id="SSF81324">
    <property type="entry name" value="Voltage-gated potassium channels"/>
    <property type="match status" value="2"/>
</dbReference>
<evidence type="ECO:0000256" key="2">
    <source>
        <dbReference type="ARBA" id="ARBA00022448"/>
    </source>
</evidence>
<dbReference type="InterPro" id="IPR003280">
    <property type="entry name" value="2pore_dom_K_chnl"/>
</dbReference>
<evidence type="ECO:0000256" key="8">
    <source>
        <dbReference type="RuleBase" id="RU003857"/>
    </source>
</evidence>
<feature type="domain" description="Potassium channel" evidence="11">
    <location>
        <begin position="570"/>
        <end position="643"/>
    </location>
</feature>
<dbReference type="Gene3D" id="1.10.287.70">
    <property type="match status" value="2"/>
</dbReference>
<dbReference type="Pfam" id="PF07885">
    <property type="entry name" value="Ion_trans_2"/>
    <property type="match status" value="2"/>
</dbReference>
<dbReference type="PANTHER" id="PTHR11003">
    <property type="entry name" value="POTASSIUM CHANNEL, SUBFAMILY K"/>
    <property type="match status" value="1"/>
</dbReference>
<feature type="transmembrane region" description="Helical" evidence="10">
    <location>
        <begin position="409"/>
        <end position="432"/>
    </location>
</feature>
<accession>A0AAN6R0X7</accession>
<keyword evidence="5 8" id="KW-0406">Ion transport</keyword>
<evidence type="ECO:0000259" key="11">
    <source>
        <dbReference type="Pfam" id="PF07885"/>
    </source>
</evidence>
<evidence type="ECO:0000256" key="9">
    <source>
        <dbReference type="SAM" id="MobiDB-lite"/>
    </source>
</evidence>
<dbReference type="GO" id="GO:0005886">
    <property type="term" value="C:plasma membrane"/>
    <property type="evidence" value="ECO:0007669"/>
    <property type="project" value="TreeGrafter"/>
</dbReference>
<feature type="transmembrane region" description="Helical" evidence="10">
    <location>
        <begin position="263"/>
        <end position="285"/>
    </location>
</feature>
<comment type="caution">
    <text evidence="12">The sequence shown here is derived from an EMBL/GenBank/DDBJ whole genome shotgun (WGS) entry which is preliminary data.</text>
</comment>
<keyword evidence="7 8" id="KW-0407">Ion channel</keyword>
<feature type="domain" description="Potassium channel" evidence="11">
    <location>
        <begin position="352"/>
        <end position="431"/>
    </location>
</feature>
<keyword evidence="3 8" id="KW-0812">Transmembrane</keyword>
<dbReference type="GO" id="GO:0015271">
    <property type="term" value="F:outward rectifier potassium channel activity"/>
    <property type="evidence" value="ECO:0007669"/>
    <property type="project" value="TreeGrafter"/>
</dbReference>
<feature type="transmembrane region" description="Helical" evidence="10">
    <location>
        <begin position="99"/>
        <end position="120"/>
    </location>
</feature>